<dbReference type="PANTHER" id="PTHR43559">
    <property type="entry name" value="HYDROLASE YCAC-RELATED"/>
    <property type="match status" value="1"/>
</dbReference>
<dbReference type="GO" id="GO:0016787">
    <property type="term" value="F:hydrolase activity"/>
    <property type="evidence" value="ECO:0007669"/>
    <property type="project" value="UniProtKB-KW"/>
</dbReference>
<name>A0A7S7NSK8_PALFE</name>
<feature type="domain" description="Isochorismatase-like" evidence="1">
    <location>
        <begin position="30"/>
        <end position="177"/>
    </location>
</feature>
<evidence type="ECO:0000313" key="3">
    <source>
        <dbReference type="Proteomes" id="UP000593892"/>
    </source>
</evidence>
<dbReference type="Proteomes" id="UP000593892">
    <property type="component" value="Chromosome"/>
</dbReference>
<accession>A0A7S7NSK8</accession>
<organism evidence="2 3">
    <name type="scientific">Paludibaculum fermentans</name>
    <dbReference type="NCBI Taxonomy" id="1473598"/>
    <lineage>
        <taxon>Bacteria</taxon>
        <taxon>Pseudomonadati</taxon>
        <taxon>Acidobacteriota</taxon>
        <taxon>Terriglobia</taxon>
        <taxon>Bryobacterales</taxon>
        <taxon>Bryobacteraceae</taxon>
        <taxon>Paludibaculum</taxon>
    </lineage>
</organism>
<dbReference type="InterPro" id="IPR036380">
    <property type="entry name" value="Isochorismatase-like_sf"/>
</dbReference>
<keyword evidence="2" id="KW-0378">Hydrolase</keyword>
<keyword evidence="3" id="KW-1185">Reference proteome</keyword>
<sequence length="239" mass="26342">MNKSTANGNGARKSLSEKGLLTPDNCVFALIDHQGQMIFGVSNIDRQLLINNTVGLAKSARVFNVPMVLSTVETKSFSGPLWPQLRAVYPNVEPIERTSMNAWDDENFVEAIRQTGRKKIVLAGLWTEACVTYPAVQAIHDGYEVYVVVDACGDVSQVAHEAAMQRVIQAGAKPVTWLQVLLELQRDWALRGTYDAVMDIVKTHCGAYGAGVEYAYTMVHHAPETKFPEYEPVFSTAGH</sequence>
<evidence type="ECO:0000313" key="2">
    <source>
        <dbReference type="EMBL" id="QOY89022.1"/>
    </source>
</evidence>
<dbReference type="Pfam" id="PF00857">
    <property type="entry name" value="Isochorismatase"/>
    <property type="match status" value="1"/>
</dbReference>
<gene>
    <name evidence="2" type="ORF">IRI77_03425</name>
</gene>
<dbReference type="InterPro" id="IPR053152">
    <property type="entry name" value="Hydrolase_YcaC-like"/>
</dbReference>
<dbReference type="AlphaFoldDB" id="A0A7S7NSK8"/>
<dbReference type="InterPro" id="IPR000868">
    <property type="entry name" value="Isochorismatase-like_dom"/>
</dbReference>
<reference evidence="2 3" key="1">
    <citation type="submission" date="2020-10" db="EMBL/GenBank/DDBJ databases">
        <title>Complete genome sequence of Paludibaculum fermentans P105T, a facultatively anaerobic acidobacterium capable of dissimilatory Fe(III) reduction.</title>
        <authorList>
            <person name="Dedysh S.N."/>
            <person name="Beletsky A.V."/>
            <person name="Kulichevskaya I.S."/>
            <person name="Mardanov A.V."/>
            <person name="Ravin N.V."/>
        </authorList>
    </citation>
    <scope>NUCLEOTIDE SEQUENCE [LARGE SCALE GENOMIC DNA]</scope>
    <source>
        <strain evidence="2 3">P105</strain>
    </source>
</reference>
<dbReference type="SUPFAM" id="SSF52499">
    <property type="entry name" value="Isochorismatase-like hydrolases"/>
    <property type="match status" value="1"/>
</dbReference>
<dbReference type="EMBL" id="CP063849">
    <property type="protein sequence ID" value="QOY89022.1"/>
    <property type="molecule type" value="Genomic_DNA"/>
</dbReference>
<evidence type="ECO:0000259" key="1">
    <source>
        <dbReference type="Pfam" id="PF00857"/>
    </source>
</evidence>
<proteinExistence type="predicted"/>
<dbReference type="PANTHER" id="PTHR43559:SF1">
    <property type="entry name" value="HYDROLASE"/>
    <property type="match status" value="1"/>
</dbReference>
<dbReference type="KEGG" id="pfer:IRI77_03425"/>
<dbReference type="CDD" id="cd01012">
    <property type="entry name" value="YcaC_related"/>
    <property type="match status" value="1"/>
</dbReference>
<protein>
    <submittedName>
        <fullName evidence="2">Hydrolase</fullName>
    </submittedName>
</protein>
<dbReference type="Gene3D" id="3.40.50.850">
    <property type="entry name" value="Isochorismatase-like"/>
    <property type="match status" value="1"/>
</dbReference>